<feature type="binding site" evidence="10">
    <location>
        <begin position="132"/>
        <end position="134"/>
    </location>
    <ligand>
        <name>2-[(2R,5Z)-2-carboxy-4-methylthiazol-5(2H)-ylidene]ethyl phosphate</name>
        <dbReference type="ChEBI" id="CHEBI:62899"/>
    </ligand>
</feature>
<feature type="binding site" evidence="10">
    <location>
        <position position="69"/>
    </location>
    <ligand>
        <name>Mg(2+)</name>
        <dbReference type="ChEBI" id="CHEBI:18420"/>
    </ligand>
</feature>
<dbReference type="InterPro" id="IPR013785">
    <property type="entry name" value="Aldolase_TIM"/>
</dbReference>
<dbReference type="GO" id="GO:0009228">
    <property type="term" value="P:thiamine biosynthetic process"/>
    <property type="evidence" value="ECO:0007669"/>
    <property type="project" value="UniProtKB-KW"/>
</dbReference>
<evidence type="ECO:0000256" key="1">
    <source>
        <dbReference type="ARBA" id="ARBA00003814"/>
    </source>
</evidence>
<dbReference type="GO" id="GO:0005737">
    <property type="term" value="C:cytoplasm"/>
    <property type="evidence" value="ECO:0007669"/>
    <property type="project" value="TreeGrafter"/>
</dbReference>
<evidence type="ECO:0000256" key="4">
    <source>
        <dbReference type="ARBA" id="ARBA00022723"/>
    </source>
</evidence>
<comment type="catalytic activity">
    <reaction evidence="8 10 11">
        <text>2-(2-carboxy-4-methylthiazol-5-yl)ethyl phosphate + 4-amino-2-methyl-5-(diphosphooxymethyl)pyrimidine + 2 H(+) = thiamine phosphate + CO2 + diphosphate</text>
        <dbReference type="Rhea" id="RHEA:47848"/>
        <dbReference type="ChEBI" id="CHEBI:15378"/>
        <dbReference type="ChEBI" id="CHEBI:16526"/>
        <dbReference type="ChEBI" id="CHEBI:33019"/>
        <dbReference type="ChEBI" id="CHEBI:37575"/>
        <dbReference type="ChEBI" id="CHEBI:57841"/>
        <dbReference type="ChEBI" id="CHEBI:62890"/>
        <dbReference type="EC" id="2.5.1.3"/>
    </reaction>
</comment>
<dbReference type="EMBL" id="RCCJ01000001">
    <property type="protein sequence ID" value="RLJ70399.1"/>
    <property type="molecule type" value="Genomic_DNA"/>
</dbReference>
<keyword evidence="5 10" id="KW-0460">Magnesium</keyword>
<protein>
    <recommendedName>
        <fullName evidence="10">Thiamine-phosphate synthase</fullName>
        <shortName evidence="10">TP synthase</shortName>
        <shortName evidence="10">TPS</shortName>
        <ecNumber evidence="10">2.5.1.3</ecNumber>
    </recommendedName>
    <alternativeName>
        <fullName evidence="10">Thiamine-phosphate pyrophosphorylase</fullName>
        <shortName evidence="10">TMP pyrophosphorylase</shortName>
        <shortName evidence="10">TMP-PPase</shortName>
    </alternativeName>
</protein>
<comment type="caution">
    <text evidence="14">The sequence shown here is derived from an EMBL/GenBank/DDBJ whole genome shotgun (WGS) entry which is preliminary data.</text>
</comment>
<evidence type="ECO:0000256" key="12">
    <source>
        <dbReference type="RuleBase" id="RU004253"/>
    </source>
</evidence>
<evidence type="ECO:0000256" key="8">
    <source>
        <dbReference type="ARBA" id="ARBA00047851"/>
    </source>
</evidence>
<comment type="function">
    <text evidence="1 10">Condenses 4-methyl-5-(beta-hydroxyethyl)thiazole monophosphate (THZ-P) and 2-methyl-4-amino-5-hydroxymethyl pyrimidine pyrophosphate (HMP-PP) to form thiamine monophosphate (TMP).</text>
</comment>
<comment type="pathway">
    <text evidence="2 10 12">Cofactor biosynthesis; thiamine diphosphate biosynthesis; thiamine phosphate from 4-amino-2-methyl-5-diphosphomethylpyrimidine and 4-methyl-5-(2-phosphoethyl)-thiazole: step 1/1.</text>
</comment>
<evidence type="ECO:0000259" key="13">
    <source>
        <dbReference type="Pfam" id="PF02581"/>
    </source>
</evidence>
<dbReference type="Pfam" id="PF02581">
    <property type="entry name" value="TMP-TENI"/>
    <property type="match status" value="1"/>
</dbReference>
<dbReference type="InterPro" id="IPR036206">
    <property type="entry name" value="ThiamineP_synth_sf"/>
</dbReference>
<dbReference type="FunFam" id="3.20.20.70:FF:000096">
    <property type="entry name" value="Thiamine-phosphate synthase"/>
    <property type="match status" value="1"/>
</dbReference>
<dbReference type="InterPro" id="IPR022998">
    <property type="entry name" value="ThiamineP_synth_TenI"/>
</dbReference>
<dbReference type="RefSeq" id="WP_121009953.1">
    <property type="nucleotide sequence ID" value="NZ_RCCJ01000001.1"/>
</dbReference>
<comment type="similarity">
    <text evidence="10 11">Belongs to the thiamine-phosphate synthase family.</text>
</comment>
<dbReference type="NCBIfam" id="TIGR00693">
    <property type="entry name" value="thiE"/>
    <property type="match status" value="1"/>
</dbReference>
<feature type="binding site" evidence="10">
    <location>
        <position position="68"/>
    </location>
    <ligand>
        <name>4-amino-2-methyl-5-(diphosphooxymethyl)pyrimidine</name>
        <dbReference type="ChEBI" id="CHEBI:57841"/>
    </ligand>
</feature>
<dbReference type="EC" id="2.5.1.3" evidence="10"/>
<feature type="binding site" evidence="10">
    <location>
        <position position="162"/>
    </location>
    <ligand>
        <name>2-[(2R,5Z)-2-carboxy-4-methylthiazol-5(2H)-ylidene]ethyl phosphate</name>
        <dbReference type="ChEBI" id="CHEBI:62899"/>
    </ligand>
</feature>
<evidence type="ECO:0000313" key="14">
    <source>
        <dbReference type="EMBL" id="RLJ70399.1"/>
    </source>
</evidence>
<feature type="binding site" evidence="10">
    <location>
        <position position="135"/>
    </location>
    <ligand>
        <name>4-amino-2-methyl-5-(diphosphooxymethyl)pyrimidine</name>
        <dbReference type="ChEBI" id="CHEBI:57841"/>
    </ligand>
</feature>
<dbReference type="GO" id="GO:0009229">
    <property type="term" value="P:thiamine diphosphate biosynthetic process"/>
    <property type="evidence" value="ECO:0007669"/>
    <property type="project" value="UniProtKB-UniRule"/>
</dbReference>
<evidence type="ECO:0000256" key="2">
    <source>
        <dbReference type="ARBA" id="ARBA00005165"/>
    </source>
</evidence>
<dbReference type="HAMAP" id="MF_00097">
    <property type="entry name" value="TMP_synthase"/>
    <property type="match status" value="1"/>
</dbReference>
<keyword evidence="4 10" id="KW-0479">Metal-binding</keyword>
<gene>
    <name evidence="10" type="primary">thiE</name>
    <name evidence="14" type="ORF">BCF55_0670</name>
</gene>
<dbReference type="UniPathway" id="UPA00060">
    <property type="reaction ID" value="UER00141"/>
</dbReference>
<evidence type="ECO:0000256" key="11">
    <source>
        <dbReference type="RuleBase" id="RU003826"/>
    </source>
</evidence>
<dbReference type="PANTHER" id="PTHR20857">
    <property type="entry name" value="THIAMINE-PHOSPHATE PYROPHOSPHORYLASE"/>
    <property type="match status" value="1"/>
</dbReference>
<feature type="domain" description="Thiamine phosphate synthase/TenI" evidence="13">
    <location>
        <begin position="7"/>
        <end position="183"/>
    </location>
</feature>
<evidence type="ECO:0000313" key="15">
    <source>
        <dbReference type="Proteomes" id="UP000267841"/>
    </source>
</evidence>
<dbReference type="AlphaFoldDB" id="A0A497XQI9"/>
<dbReference type="PANTHER" id="PTHR20857:SF15">
    <property type="entry name" value="THIAMINE-PHOSPHATE SYNTHASE"/>
    <property type="match status" value="1"/>
</dbReference>
<proteinExistence type="inferred from homology"/>
<evidence type="ECO:0000256" key="3">
    <source>
        <dbReference type="ARBA" id="ARBA00022679"/>
    </source>
</evidence>
<keyword evidence="6 10" id="KW-0784">Thiamine biosynthesis</keyword>
<dbReference type="CDD" id="cd00564">
    <property type="entry name" value="TMP_TenI"/>
    <property type="match status" value="1"/>
</dbReference>
<dbReference type="GO" id="GO:0004789">
    <property type="term" value="F:thiamine-phosphate diphosphorylase activity"/>
    <property type="evidence" value="ECO:0007669"/>
    <property type="project" value="UniProtKB-UniRule"/>
</dbReference>
<comment type="catalytic activity">
    <reaction evidence="9 10 11">
        <text>2-[(2R,5Z)-2-carboxy-4-methylthiazol-5(2H)-ylidene]ethyl phosphate + 4-amino-2-methyl-5-(diphosphooxymethyl)pyrimidine + 2 H(+) = thiamine phosphate + CO2 + diphosphate</text>
        <dbReference type="Rhea" id="RHEA:47844"/>
        <dbReference type="ChEBI" id="CHEBI:15378"/>
        <dbReference type="ChEBI" id="CHEBI:16526"/>
        <dbReference type="ChEBI" id="CHEBI:33019"/>
        <dbReference type="ChEBI" id="CHEBI:37575"/>
        <dbReference type="ChEBI" id="CHEBI:57841"/>
        <dbReference type="ChEBI" id="CHEBI:62899"/>
        <dbReference type="EC" id="2.5.1.3"/>
    </reaction>
</comment>
<keyword evidence="3 10" id="KW-0808">Transferase</keyword>
<evidence type="ECO:0000256" key="5">
    <source>
        <dbReference type="ARBA" id="ARBA00022842"/>
    </source>
</evidence>
<accession>A0A497XQI9</accession>
<comment type="caution">
    <text evidence="10">Lacks conserved residue(s) required for the propagation of feature annotation.</text>
</comment>
<organism evidence="14 15">
    <name type="scientific">Hydrogenivirga caldilitoris</name>
    <dbReference type="NCBI Taxonomy" id="246264"/>
    <lineage>
        <taxon>Bacteria</taxon>
        <taxon>Pseudomonadati</taxon>
        <taxon>Aquificota</taxon>
        <taxon>Aquificia</taxon>
        <taxon>Aquificales</taxon>
        <taxon>Aquificaceae</taxon>
        <taxon>Hydrogenivirga</taxon>
    </lineage>
</organism>
<dbReference type="Proteomes" id="UP000267841">
    <property type="component" value="Unassembled WGS sequence"/>
</dbReference>
<evidence type="ECO:0000256" key="10">
    <source>
        <dbReference type="HAMAP-Rule" id="MF_00097"/>
    </source>
</evidence>
<comment type="catalytic activity">
    <reaction evidence="7 10 11">
        <text>4-methyl-5-(2-phosphooxyethyl)-thiazole + 4-amino-2-methyl-5-(diphosphooxymethyl)pyrimidine + H(+) = thiamine phosphate + diphosphate</text>
        <dbReference type="Rhea" id="RHEA:22328"/>
        <dbReference type="ChEBI" id="CHEBI:15378"/>
        <dbReference type="ChEBI" id="CHEBI:33019"/>
        <dbReference type="ChEBI" id="CHEBI:37575"/>
        <dbReference type="ChEBI" id="CHEBI:57841"/>
        <dbReference type="ChEBI" id="CHEBI:58296"/>
        <dbReference type="EC" id="2.5.1.3"/>
    </reaction>
</comment>
<comment type="cofactor">
    <cofactor evidence="10">
        <name>Mg(2+)</name>
        <dbReference type="ChEBI" id="CHEBI:18420"/>
    </cofactor>
    <text evidence="10">Binds 1 Mg(2+) ion per subunit.</text>
</comment>
<keyword evidence="15" id="KW-1185">Reference proteome</keyword>
<feature type="binding site" evidence="10">
    <location>
        <begin position="36"/>
        <end position="40"/>
    </location>
    <ligand>
        <name>4-amino-2-methyl-5-(diphosphooxymethyl)pyrimidine</name>
        <dbReference type="ChEBI" id="CHEBI:57841"/>
    </ligand>
</feature>
<dbReference type="GO" id="GO:0000287">
    <property type="term" value="F:magnesium ion binding"/>
    <property type="evidence" value="ECO:0007669"/>
    <property type="project" value="UniProtKB-UniRule"/>
</dbReference>
<reference evidence="14 15" key="1">
    <citation type="submission" date="2018-10" db="EMBL/GenBank/DDBJ databases">
        <title>Genomic Encyclopedia of Archaeal and Bacterial Type Strains, Phase II (KMG-II): from individual species to whole genera.</title>
        <authorList>
            <person name="Goeker M."/>
        </authorList>
    </citation>
    <scope>NUCLEOTIDE SEQUENCE [LARGE SCALE GENOMIC DNA]</scope>
    <source>
        <strain evidence="14 15">DSM 16510</strain>
    </source>
</reference>
<dbReference type="OrthoDB" id="9815348at2"/>
<dbReference type="SUPFAM" id="SSF51391">
    <property type="entry name" value="Thiamin phosphate synthase"/>
    <property type="match status" value="1"/>
</dbReference>
<sequence length="195" mass="22080">MRTLPRLYAITDRRRYGANFLETVETLLKKGIKMIQLREKDLKGRELYELALKTREITKKYNSLLLINERFDIAVAVEADGVHLPEESFPPGIIKRLFPELLVGYSAHSLEGVKYAEEEGADFVTFGPIFKTQSHPEAKPLGTLKLKEVSEQVNIPIYALGGVTWERIKQCYKNGAYGVAGITMFLQDGDERADT</sequence>
<evidence type="ECO:0000256" key="7">
    <source>
        <dbReference type="ARBA" id="ARBA00047334"/>
    </source>
</evidence>
<evidence type="ECO:0000256" key="9">
    <source>
        <dbReference type="ARBA" id="ARBA00047883"/>
    </source>
</evidence>
<feature type="binding site" evidence="10">
    <location>
        <position position="106"/>
    </location>
    <ligand>
        <name>4-amino-2-methyl-5-(diphosphooxymethyl)pyrimidine</name>
        <dbReference type="ChEBI" id="CHEBI:57841"/>
    </ligand>
</feature>
<dbReference type="Gene3D" id="3.20.20.70">
    <property type="entry name" value="Aldolase class I"/>
    <property type="match status" value="1"/>
</dbReference>
<dbReference type="InterPro" id="IPR034291">
    <property type="entry name" value="TMP_synthase"/>
</dbReference>
<name>A0A497XQI9_9AQUI</name>
<feature type="binding site" evidence="10">
    <location>
        <begin position="182"/>
        <end position="183"/>
    </location>
    <ligand>
        <name>2-[(2R,5Z)-2-carboxy-4-methylthiazol-5(2H)-ylidene]ethyl phosphate</name>
        <dbReference type="ChEBI" id="CHEBI:62899"/>
    </ligand>
</feature>
<evidence type="ECO:0000256" key="6">
    <source>
        <dbReference type="ARBA" id="ARBA00022977"/>
    </source>
</evidence>